<reference evidence="3 4" key="1">
    <citation type="journal article" date="2020" name="mSystems">
        <title>Defining Genomic and Predicted Metabolic Features of the Acetobacterium Genus.</title>
        <authorList>
            <person name="Ross D.E."/>
            <person name="Marshall C.W."/>
            <person name="Gulliver D."/>
            <person name="May H.D."/>
            <person name="Norman R.S."/>
        </authorList>
    </citation>
    <scope>NUCLEOTIDE SEQUENCE [LARGE SCALE GENOMIC DNA]</scope>
    <source>
        <strain evidence="3 4">DSM 8238</strain>
    </source>
</reference>
<accession>A0ABR6WVE6</accession>
<dbReference type="Pfam" id="PF13287">
    <property type="entry name" value="Fn3_assoc"/>
    <property type="match status" value="1"/>
</dbReference>
<keyword evidence="2" id="KW-1133">Transmembrane helix</keyword>
<keyword evidence="2" id="KW-0812">Transmembrane</keyword>
<proteinExistence type="predicted"/>
<evidence type="ECO:0000256" key="1">
    <source>
        <dbReference type="SAM" id="MobiDB-lite"/>
    </source>
</evidence>
<keyword evidence="4" id="KW-1185">Reference proteome</keyword>
<feature type="transmembrane region" description="Helical" evidence="2">
    <location>
        <begin position="28"/>
        <end position="49"/>
    </location>
</feature>
<keyword evidence="2" id="KW-0472">Membrane</keyword>
<evidence type="ECO:0000256" key="2">
    <source>
        <dbReference type="SAM" id="Phobius"/>
    </source>
</evidence>
<dbReference type="InterPro" id="IPR026876">
    <property type="entry name" value="Fn3_assoc_repeat"/>
</dbReference>
<comment type="caution">
    <text evidence="3">The sequence shown here is derived from an EMBL/GenBank/DDBJ whole genome shotgun (WGS) entry which is preliminary data.</text>
</comment>
<protein>
    <submittedName>
        <fullName evidence="3">Uncharacterized protein</fullName>
    </submittedName>
</protein>
<feature type="compositionally biased region" description="Polar residues" evidence="1">
    <location>
        <begin position="7"/>
        <end position="21"/>
    </location>
</feature>
<dbReference type="RefSeq" id="WP_186842469.1">
    <property type="nucleotide sequence ID" value="NZ_WJBC01000011.1"/>
</dbReference>
<dbReference type="Proteomes" id="UP000603234">
    <property type="component" value="Unassembled WGS sequence"/>
</dbReference>
<name>A0ABR6WVE6_9FIRM</name>
<gene>
    <name evidence="3" type="ORF">GH808_09105</name>
</gene>
<organism evidence="3 4">
    <name type="scientific">Acetobacterium fimetarium</name>
    <dbReference type="NCBI Taxonomy" id="52691"/>
    <lineage>
        <taxon>Bacteria</taxon>
        <taxon>Bacillati</taxon>
        <taxon>Bacillota</taxon>
        <taxon>Clostridia</taxon>
        <taxon>Eubacteriales</taxon>
        <taxon>Eubacteriaceae</taxon>
        <taxon>Acetobacterium</taxon>
    </lineage>
</organism>
<evidence type="ECO:0000313" key="4">
    <source>
        <dbReference type="Proteomes" id="UP000603234"/>
    </source>
</evidence>
<sequence>MDENADKNNLSDPHSGDTISPTKKSKRLIIIGLCVVLVIVLAGGLTYAASSNIITMPFSTVEVTAPTITSVANADASSTVTVNNPNTFGTIYYTIDGSDPLTNSKKYESPITISTTTTLKARVIDEKNNLSDITSQQFTIVEKVVETPVTVAPAPAPTPTTYGSDAEIMESIAGQWTDGKNSIYFESVNKVSHDCPIQFKDIRDGMTGTYGIMNVSGNILSIKIYNQKNGGITIDNTFTIDIGTPGDGIITIWGNPWTYVSDAPIF</sequence>
<dbReference type="EMBL" id="WJBC01000011">
    <property type="protein sequence ID" value="MBC3804587.1"/>
    <property type="molecule type" value="Genomic_DNA"/>
</dbReference>
<feature type="region of interest" description="Disordered" evidence="1">
    <location>
        <begin position="1"/>
        <end position="21"/>
    </location>
</feature>
<evidence type="ECO:0000313" key="3">
    <source>
        <dbReference type="EMBL" id="MBC3804587.1"/>
    </source>
</evidence>